<name>A0A8T3C2I1_DENNO</name>
<dbReference type="PANTHER" id="PTHR33710">
    <property type="entry name" value="BNAC02G09200D PROTEIN"/>
    <property type="match status" value="1"/>
</dbReference>
<evidence type="ECO:0000313" key="2">
    <source>
        <dbReference type="Proteomes" id="UP000829196"/>
    </source>
</evidence>
<reference evidence="1" key="1">
    <citation type="journal article" date="2022" name="Front. Genet.">
        <title>Chromosome-Scale Assembly of the Dendrobium nobile Genome Provides Insights Into the Molecular Mechanism of the Biosynthesis of the Medicinal Active Ingredient of Dendrobium.</title>
        <authorList>
            <person name="Xu Q."/>
            <person name="Niu S.-C."/>
            <person name="Li K.-L."/>
            <person name="Zheng P.-J."/>
            <person name="Zhang X.-J."/>
            <person name="Jia Y."/>
            <person name="Liu Y."/>
            <person name="Niu Y.-X."/>
            <person name="Yu L.-H."/>
            <person name="Chen D.-F."/>
            <person name="Zhang G.-Q."/>
        </authorList>
    </citation>
    <scope>NUCLEOTIDE SEQUENCE</scope>
    <source>
        <tissue evidence="1">Leaf</tissue>
    </source>
</reference>
<dbReference type="PANTHER" id="PTHR33710:SF71">
    <property type="entry name" value="ENDONUCLEASE_EXONUCLEASE_PHOSPHATASE DOMAIN-CONTAINING PROTEIN"/>
    <property type="match status" value="1"/>
</dbReference>
<dbReference type="SUPFAM" id="SSF56219">
    <property type="entry name" value="DNase I-like"/>
    <property type="match status" value="1"/>
</dbReference>
<sequence>MSTFLVDNDLHDLGFLGPRYTWSNNKTRNRKIWVRLNRILMNSEGLRLAPLATVKHLVRLASDHCPLLLCLAPTLQKPEGRWLRFEDIWMSYPVTWKIVWKNWSKEDYGLPADVLNRKCHKTFRAMFSWSRNRLKELGELKNLLEARMEELHVIESSDRGLT</sequence>
<protein>
    <submittedName>
        <fullName evidence="1">Uncharacterized protein</fullName>
    </submittedName>
</protein>
<dbReference type="AlphaFoldDB" id="A0A8T3C2I1"/>
<dbReference type="EMBL" id="JAGYWB010000004">
    <property type="protein sequence ID" value="KAI0524520.1"/>
    <property type="molecule type" value="Genomic_DNA"/>
</dbReference>
<accession>A0A8T3C2I1</accession>
<evidence type="ECO:0000313" key="1">
    <source>
        <dbReference type="EMBL" id="KAI0524520.1"/>
    </source>
</evidence>
<keyword evidence="2" id="KW-1185">Reference proteome</keyword>
<organism evidence="1 2">
    <name type="scientific">Dendrobium nobile</name>
    <name type="common">Orchid</name>
    <dbReference type="NCBI Taxonomy" id="94219"/>
    <lineage>
        <taxon>Eukaryota</taxon>
        <taxon>Viridiplantae</taxon>
        <taxon>Streptophyta</taxon>
        <taxon>Embryophyta</taxon>
        <taxon>Tracheophyta</taxon>
        <taxon>Spermatophyta</taxon>
        <taxon>Magnoliopsida</taxon>
        <taxon>Liliopsida</taxon>
        <taxon>Asparagales</taxon>
        <taxon>Orchidaceae</taxon>
        <taxon>Epidendroideae</taxon>
        <taxon>Malaxideae</taxon>
        <taxon>Dendrobiinae</taxon>
        <taxon>Dendrobium</taxon>
    </lineage>
</organism>
<dbReference type="Gene3D" id="3.60.10.10">
    <property type="entry name" value="Endonuclease/exonuclease/phosphatase"/>
    <property type="match status" value="1"/>
</dbReference>
<comment type="caution">
    <text evidence="1">The sequence shown here is derived from an EMBL/GenBank/DDBJ whole genome shotgun (WGS) entry which is preliminary data.</text>
</comment>
<dbReference type="InterPro" id="IPR036691">
    <property type="entry name" value="Endo/exonu/phosph_ase_sf"/>
</dbReference>
<dbReference type="OrthoDB" id="686933at2759"/>
<dbReference type="Proteomes" id="UP000829196">
    <property type="component" value="Unassembled WGS sequence"/>
</dbReference>
<gene>
    <name evidence="1" type="ORF">KFK09_003893</name>
</gene>
<proteinExistence type="predicted"/>
<dbReference type="SMR" id="A0A8T3C2I1"/>